<dbReference type="RefSeq" id="WP_014296502.1">
    <property type="nucleotide sequence ID" value="NC_016751.1"/>
</dbReference>
<dbReference type="STRING" id="443254.Marpi_1018"/>
<keyword evidence="2 7" id="KW-0813">Transport</keyword>
<dbReference type="InterPro" id="IPR035906">
    <property type="entry name" value="MetI-like_sf"/>
</dbReference>
<dbReference type="GO" id="GO:0055085">
    <property type="term" value="P:transmembrane transport"/>
    <property type="evidence" value="ECO:0007669"/>
    <property type="project" value="InterPro"/>
</dbReference>
<evidence type="ECO:0000256" key="5">
    <source>
        <dbReference type="ARBA" id="ARBA00022989"/>
    </source>
</evidence>
<reference evidence="10" key="2">
    <citation type="submission" date="2012-01" db="EMBL/GenBank/DDBJ databases">
        <title>Complete sequence of chromosome of Marinitoga piezophila KA3.</title>
        <authorList>
            <person name="Lucas S."/>
            <person name="Han J."/>
            <person name="Lapidus A."/>
            <person name="Cheng J.-F."/>
            <person name="Goodwin L."/>
            <person name="Pitluck S."/>
            <person name="Peters L."/>
            <person name="Mikhailova N."/>
            <person name="Teshima H."/>
            <person name="Detter J.C."/>
            <person name="Han C."/>
            <person name="Tapia R."/>
            <person name="Land M."/>
            <person name="Hauser L."/>
            <person name="Kyrpides N."/>
            <person name="Ivanova N."/>
            <person name="Pagani I."/>
            <person name="Jebbar M."/>
            <person name="Vannier P."/>
            <person name="Oger P."/>
            <person name="Cario A."/>
            <person name="Bartlett D."/>
            <person name="Noll K.M."/>
            <person name="Woyke T."/>
        </authorList>
    </citation>
    <scope>NUCLEOTIDE SEQUENCE [LARGE SCALE GENOMIC DNA]</scope>
    <source>
        <strain evidence="10">DSM 14283 / JCM 11233 / KA3</strain>
    </source>
</reference>
<dbReference type="AlphaFoldDB" id="H2J7T9"/>
<keyword evidence="9" id="KW-0762">Sugar transport</keyword>
<dbReference type="eggNOG" id="COG0395">
    <property type="taxonomic scope" value="Bacteria"/>
</dbReference>
<feature type="transmembrane region" description="Helical" evidence="7">
    <location>
        <begin position="375"/>
        <end position="396"/>
    </location>
</feature>
<dbReference type="PANTHER" id="PTHR43744">
    <property type="entry name" value="ABC TRANSPORTER PERMEASE PROTEIN MG189-RELATED-RELATED"/>
    <property type="match status" value="1"/>
</dbReference>
<keyword evidence="5 7" id="KW-1133">Transmembrane helix</keyword>
<evidence type="ECO:0000256" key="2">
    <source>
        <dbReference type="ARBA" id="ARBA00022448"/>
    </source>
</evidence>
<accession>H2J7T9</accession>
<name>H2J7T9_MARPK</name>
<protein>
    <submittedName>
        <fullName evidence="9">ABC-type sugar transport system, permease component</fullName>
    </submittedName>
</protein>
<feature type="transmembrane region" description="Helical" evidence="7">
    <location>
        <begin position="275"/>
        <end position="292"/>
    </location>
</feature>
<evidence type="ECO:0000256" key="6">
    <source>
        <dbReference type="ARBA" id="ARBA00023136"/>
    </source>
</evidence>
<keyword evidence="4 7" id="KW-0812">Transmembrane</keyword>
<evidence type="ECO:0000256" key="3">
    <source>
        <dbReference type="ARBA" id="ARBA00022475"/>
    </source>
</evidence>
<gene>
    <name evidence="9" type="ordered locus">Marpi_1018</name>
</gene>
<dbReference type="SUPFAM" id="SSF161098">
    <property type="entry name" value="MetI-like"/>
    <property type="match status" value="1"/>
</dbReference>
<dbReference type="KEGG" id="mpz:Marpi_1018"/>
<dbReference type="Gene3D" id="1.10.3720.10">
    <property type="entry name" value="MetI-like"/>
    <property type="match status" value="1"/>
</dbReference>
<evidence type="ECO:0000256" key="1">
    <source>
        <dbReference type="ARBA" id="ARBA00004651"/>
    </source>
</evidence>
<evidence type="ECO:0000313" key="9">
    <source>
        <dbReference type="EMBL" id="AEX85430.1"/>
    </source>
</evidence>
<keyword evidence="10" id="KW-1185">Reference proteome</keyword>
<reference evidence="9 10" key="1">
    <citation type="journal article" date="2012" name="J. Bacteriol.">
        <title>Complete Genome Sequence of the Thermophilic, Piezophilic, Heterotrophic Bacterium Marinitoga piezophila KA3.</title>
        <authorList>
            <person name="Lucas S."/>
            <person name="Han J."/>
            <person name="Lapidus A."/>
            <person name="Cheng J.F."/>
            <person name="Goodwin L.A."/>
            <person name="Pitluck S."/>
            <person name="Peters L."/>
            <person name="Mikhailova N."/>
            <person name="Teshima H."/>
            <person name="Detter J.C."/>
            <person name="Han C."/>
            <person name="Tapia R."/>
            <person name="Land M."/>
            <person name="Hauser L."/>
            <person name="Kyrpides N.C."/>
            <person name="Ivanova N."/>
            <person name="Pagani I."/>
            <person name="Vannier P."/>
            <person name="Oger P."/>
            <person name="Bartlett D.H."/>
            <person name="Noll K.M."/>
            <person name="Woyke T."/>
            <person name="Jebbar M."/>
        </authorList>
    </citation>
    <scope>NUCLEOTIDE SEQUENCE [LARGE SCALE GENOMIC DNA]</scope>
    <source>
        <strain evidence="10">DSM 14283 / JCM 11233 / KA3</strain>
    </source>
</reference>
<keyword evidence="6 7" id="KW-0472">Membrane</keyword>
<organism evidence="9 10">
    <name type="scientific">Marinitoga piezophila (strain DSM 14283 / JCM 11233 / KA3)</name>
    <dbReference type="NCBI Taxonomy" id="443254"/>
    <lineage>
        <taxon>Bacteria</taxon>
        <taxon>Thermotogati</taxon>
        <taxon>Thermotogota</taxon>
        <taxon>Thermotogae</taxon>
        <taxon>Petrotogales</taxon>
        <taxon>Petrotogaceae</taxon>
        <taxon>Marinitoga</taxon>
    </lineage>
</organism>
<evidence type="ECO:0000256" key="4">
    <source>
        <dbReference type="ARBA" id="ARBA00022692"/>
    </source>
</evidence>
<comment type="subcellular location">
    <subcellularLocation>
        <location evidence="1 7">Cell membrane</location>
        <topology evidence="1 7">Multi-pass membrane protein</topology>
    </subcellularLocation>
</comment>
<dbReference type="OrthoDB" id="9771544at2"/>
<evidence type="ECO:0000259" key="8">
    <source>
        <dbReference type="PROSITE" id="PS50928"/>
    </source>
</evidence>
<dbReference type="CDD" id="cd06261">
    <property type="entry name" value="TM_PBP2"/>
    <property type="match status" value="1"/>
</dbReference>
<dbReference type="Proteomes" id="UP000007161">
    <property type="component" value="Chromosome"/>
</dbReference>
<dbReference type="GO" id="GO:0005886">
    <property type="term" value="C:plasma membrane"/>
    <property type="evidence" value="ECO:0007669"/>
    <property type="project" value="UniProtKB-SubCell"/>
</dbReference>
<dbReference type="Pfam" id="PF00528">
    <property type="entry name" value="BPD_transp_1"/>
    <property type="match status" value="1"/>
</dbReference>
<evidence type="ECO:0000313" key="10">
    <source>
        <dbReference type="Proteomes" id="UP000007161"/>
    </source>
</evidence>
<dbReference type="InterPro" id="IPR000515">
    <property type="entry name" value="MetI-like"/>
</dbReference>
<keyword evidence="3" id="KW-1003">Cell membrane</keyword>
<dbReference type="PANTHER" id="PTHR43744:SF8">
    <property type="entry name" value="SN-GLYCEROL-3-PHOSPHATE TRANSPORT SYSTEM PERMEASE PROTEIN UGPE"/>
    <property type="match status" value="1"/>
</dbReference>
<proteinExistence type="inferred from homology"/>
<feature type="transmembrane region" description="Helical" evidence="7">
    <location>
        <begin position="206"/>
        <end position="230"/>
    </location>
</feature>
<evidence type="ECO:0000256" key="7">
    <source>
        <dbReference type="RuleBase" id="RU363032"/>
    </source>
</evidence>
<sequence length="411" mass="47156">MKRFTFLLIMFVLLGISLFPLLTMFFTAIIPQGNLTHVITEKYLNDFEIKYIRYVKRKVKTYNGAKIGLVKDSPESTQSLKVLITGENQKIALLTNDMDLRVMKTLDFYIKSDNVKAFDMQFYDIDGNYSDIKVEINNDSNKWQKVSISSKNISKNGVNLKHITKIAFLFNTKNATVYLDDFKIKYKFPTMLNFVNVWKENMFGRYMFNSFIIAIFAVVGNIIFSTMVAYAFARREFFGKNVLFLIVLATMMIPPQVTIIPIFILMKNFGWIDTYYSLIVPFLVTPFGIFLLKQYIEQLPIELEQAAYVDGANTFQVLFHVIFPLSKPALAVMGINTFISSWNMLFYPLVMTTSKEMRTVQVGLALFQKFNQVEWPTLMAASSIIGIPVIIAFLIFQKHIIAGITQGAVKG</sequence>
<dbReference type="EMBL" id="CP003257">
    <property type="protein sequence ID" value="AEX85430.1"/>
    <property type="molecule type" value="Genomic_DNA"/>
</dbReference>
<feature type="transmembrane region" description="Helical" evidence="7">
    <location>
        <begin position="242"/>
        <end position="263"/>
    </location>
</feature>
<comment type="similarity">
    <text evidence="7">Belongs to the binding-protein-dependent transport system permease family.</text>
</comment>
<feature type="domain" description="ABC transmembrane type-1" evidence="8">
    <location>
        <begin position="207"/>
        <end position="396"/>
    </location>
</feature>
<dbReference type="PROSITE" id="PS50928">
    <property type="entry name" value="ABC_TM1"/>
    <property type="match status" value="1"/>
</dbReference>
<dbReference type="HOGENOM" id="CLU_016047_5_0_0"/>